<organism evidence="2 4">
    <name type="scientific">Listeria swaminathanii</name>
    <dbReference type="NCBI Taxonomy" id="2713501"/>
    <lineage>
        <taxon>Bacteria</taxon>
        <taxon>Bacillati</taxon>
        <taxon>Bacillota</taxon>
        <taxon>Bacilli</taxon>
        <taxon>Bacillales</taxon>
        <taxon>Listeriaceae</taxon>
        <taxon>Listeria</taxon>
    </lineage>
</organism>
<accession>A0A7X1A1M8</accession>
<evidence type="ECO:0000313" key="2">
    <source>
        <dbReference type="EMBL" id="MBC2330381.1"/>
    </source>
</evidence>
<keyword evidence="1" id="KW-1133">Transmembrane helix</keyword>
<evidence type="ECO:0008006" key="6">
    <source>
        <dbReference type="Google" id="ProtNLM"/>
    </source>
</evidence>
<comment type="caution">
    <text evidence="2">The sequence shown here is derived from an EMBL/GenBank/DDBJ whole genome shotgun (WGS) entry which is preliminary data.</text>
</comment>
<reference evidence="3 5" key="2">
    <citation type="submission" date="2023-05" db="EMBL/GenBank/DDBJ databases">
        <title>A Combination of Whole Genome Sequencing and Metagenomics Reveals Diversity of Listeria spp. in Soil Collected from the Nantahala National Forest.</title>
        <authorList>
            <person name="Wang J."/>
            <person name="Schamp C.N."/>
            <person name="Hudson L.K."/>
            <person name="Chaggar H.K."/>
            <person name="Bryan D.W."/>
            <person name="Radosevich M."/>
            <person name="Denes T.G."/>
        </authorList>
    </citation>
    <scope>NUCLEOTIDE SEQUENCE [LARGE SCALE GENOMIC DNA]</scope>
    <source>
        <strain evidence="3 5">UTK S2-0009</strain>
    </source>
</reference>
<keyword evidence="1" id="KW-0472">Membrane</keyword>
<dbReference type="EMBL" id="JAATOD010000003">
    <property type="protein sequence ID" value="MBC2330381.1"/>
    <property type="molecule type" value="Genomic_DNA"/>
</dbReference>
<dbReference type="GeneID" id="93238068"/>
<feature type="transmembrane region" description="Helical" evidence="1">
    <location>
        <begin position="12"/>
        <end position="34"/>
    </location>
</feature>
<sequence>MPTTKKNKDIFALVFSIISFVVPFGLIISILTLLYSNRSIRIEVTSVNKTTKVISIISIICSVLITISAIVGFITFFTSKNNLM</sequence>
<reference evidence="2 4" key="1">
    <citation type="submission" date="2020-03" db="EMBL/GenBank/DDBJ databases">
        <title>Soil Listeria distribution.</title>
        <authorList>
            <person name="Liao J."/>
            <person name="Wiedmann M."/>
        </authorList>
    </citation>
    <scope>NUCLEOTIDE SEQUENCE [LARGE SCALE GENOMIC DNA]</scope>
    <source>
        <strain evidence="2 4">FSL L7-0020</strain>
    </source>
</reference>
<keyword evidence="5" id="KW-1185">Reference proteome</keyword>
<dbReference type="AlphaFoldDB" id="A0A7X1A1M8"/>
<dbReference type="Proteomes" id="UP000572016">
    <property type="component" value="Unassembled WGS sequence"/>
</dbReference>
<proteinExistence type="predicted"/>
<keyword evidence="1" id="KW-0812">Transmembrane</keyword>
<dbReference type="EMBL" id="JASBAG010000003">
    <property type="protein sequence ID" value="MDT0097478.1"/>
    <property type="molecule type" value="Genomic_DNA"/>
</dbReference>
<gene>
    <name evidence="2" type="ORF">HCX62_10090</name>
    <name evidence="3" type="ORF">QJV39_12260</name>
</gene>
<evidence type="ECO:0000256" key="1">
    <source>
        <dbReference type="SAM" id="Phobius"/>
    </source>
</evidence>
<dbReference type="RefSeq" id="WP_185638945.1">
    <property type="nucleotide sequence ID" value="NZ_CP156021.1"/>
</dbReference>
<evidence type="ECO:0000313" key="4">
    <source>
        <dbReference type="Proteomes" id="UP000572016"/>
    </source>
</evidence>
<protein>
    <recommendedName>
        <fullName evidence="6">DUF4190 domain-containing protein</fullName>
    </recommendedName>
</protein>
<evidence type="ECO:0000313" key="5">
    <source>
        <dbReference type="Proteomes" id="UP001267344"/>
    </source>
</evidence>
<name>A0A7X1A1M8_9LIST</name>
<feature type="transmembrane region" description="Helical" evidence="1">
    <location>
        <begin position="54"/>
        <end position="77"/>
    </location>
</feature>
<dbReference type="Proteomes" id="UP001267344">
    <property type="component" value="Unassembled WGS sequence"/>
</dbReference>
<evidence type="ECO:0000313" key="3">
    <source>
        <dbReference type="EMBL" id="MDT0097478.1"/>
    </source>
</evidence>